<evidence type="ECO:0000313" key="3">
    <source>
        <dbReference type="Proteomes" id="UP001498398"/>
    </source>
</evidence>
<gene>
    <name evidence="2" type="primary">RGP1</name>
    <name evidence="2" type="ORF">VKT23_005922</name>
</gene>
<evidence type="ECO:0000313" key="2">
    <source>
        <dbReference type="EMBL" id="KAK7464716.1"/>
    </source>
</evidence>
<feature type="compositionally biased region" description="Low complexity" evidence="1">
    <location>
        <begin position="634"/>
        <end position="650"/>
    </location>
</feature>
<feature type="region of interest" description="Disordered" evidence="1">
    <location>
        <begin position="1076"/>
        <end position="1097"/>
    </location>
</feature>
<feature type="region of interest" description="Disordered" evidence="1">
    <location>
        <begin position="1324"/>
        <end position="1349"/>
    </location>
</feature>
<dbReference type="EMBL" id="JBANRG010000007">
    <property type="protein sequence ID" value="KAK7464716.1"/>
    <property type="molecule type" value="Genomic_DNA"/>
</dbReference>
<feature type="compositionally biased region" description="Polar residues" evidence="1">
    <location>
        <begin position="84"/>
        <end position="96"/>
    </location>
</feature>
<feature type="region of interest" description="Disordered" evidence="1">
    <location>
        <begin position="273"/>
        <end position="369"/>
    </location>
</feature>
<comment type="caution">
    <text evidence="2">The sequence shown here is derived from an EMBL/GenBank/DDBJ whole genome shotgun (WGS) entry which is preliminary data.</text>
</comment>
<feature type="compositionally biased region" description="Low complexity" evidence="1">
    <location>
        <begin position="968"/>
        <end position="981"/>
    </location>
</feature>
<reference evidence="2 3" key="1">
    <citation type="submission" date="2024-01" db="EMBL/GenBank/DDBJ databases">
        <title>A draft genome for the cacao thread blight pathogen Marasmiellus scandens.</title>
        <authorList>
            <person name="Baruah I.K."/>
            <person name="Leung J."/>
            <person name="Bukari Y."/>
            <person name="Amoako-Attah I."/>
            <person name="Meinhardt L.W."/>
            <person name="Bailey B.A."/>
            <person name="Cohen S.P."/>
        </authorList>
    </citation>
    <scope>NUCLEOTIDE SEQUENCE [LARGE SCALE GENOMIC DNA]</scope>
    <source>
        <strain evidence="2 3">GH-19</strain>
    </source>
</reference>
<accession>A0ABR1JUJ2</accession>
<feature type="compositionally biased region" description="Low complexity" evidence="1">
    <location>
        <begin position="1151"/>
        <end position="1166"/>
    </location>
</feature>
<feature type="compositionally biased region" description="Basic and acidic residues" evidence="1">
    <location>
        <begin position="957"/>
        <end position="967"/>
    </location>
</feature>
<feature type="region of interest" description="Disordered" evidence="1">
    <location>
        <begin position="1380"/>
        <end position="1403"/>
    </location>
</feature>
<name>A0ABR1JUJ2_9AGAR</name>
<sequence>MSDNVDDFPIRVVVTPSQSAYFAGEPFSVKITFTNTVKPDAGPSTTLQTTTVPTRTHKRASHSISSAPIAKPPTSPAGHRLPRTPSTSVSSINGFQNPKEKEEKDRPARRGLIGKARQTEEILDVVEERRKKMLGLSLQTDGLADGVIKSSRSFTSPSSPKVPSPLSRSETLPLAASHPHARKNSYMDGQQSIHINAPLGTPANISSPLSPSVSSPLRNDITSVPFNGPSSASSSSASLASLDSVNSTNNITAYPIPSTPSASTFSLALDPIAETTSPLSPGPGSAPIQSENNFPPTPPPPHRSSSSPSVTPGSHSKQPKISVQEATPVKGSVVFKDSEESPTKARFTRAAHGRTKSYSHAAHEPETGLGIGYPSSATRGNLGDFGQNQKSGDDGTQLILYSYAQLKGTVVLTPLPSPSSSRSISSAPPRPPHTASTPQTPYTPNPYSPNTSLISPSSSATRYGPTPLAPPEFPSSSSSTSFSHPSPQYLPPDPSFDPTLTSSQTLSLLRSSLLKSSAGAVGGGSMDIGRMTSGSFGSTSSLSSQRVRIGGHTRSNLSIDIGGANANLNLGSAVNASGAYKESSSNSGTRPPHRRSMSVSLGGVGMGLLNAFLGPLSPSPVREEGGRYTETMHASQSAPDVSSSLSASASNVPGNIHPTTPVSSQNPNGIGYSEGGRTRAVSASASNSYYSNGSSTSTSNLNSFGSFGSLGAWIGTPSPSSAFSSSGLGGSSGKEISPETPLPTFEVAPAMLAVDLALGPGEERSYTYTILLPPNLPPTFRGRTFEFTYELVVGVGVSRNSDQHKKRSSKPIGLGLGVSGLDSLSSSSNRIVSPSKGGPRSTTTSKIMQIPIRVYTNVIVGRSPVTYDLLWPIYKRQQVPGFAPGHRRGGRGVGSPLGLGKHKKGGGELYTGKVEEITKGVGKVIEKEDQSVGESKEEDKGLDELREYARVLVDSSTGRRGEDDRSISRATSTSASSSTAINGSRDDIGLSTVVGENRGNTGDGKSVIGCGEAVEILTRNPKKISYDVNKDGVKVAVLTFTKAAYRLGETVQGIVELNDRTSRARVVQLSAHLETHESLPTALASPPRSGSPASRQLKRVHAEHYSSFVLSTLRTTFSLDIPSDASAAFQIKVGDEKALSSSRVVSHTTNSAPGLSSSSTSLYPHSPLPNASTVPASAPAYPSTFPSSPLPQTPAFSPTPVLPMSPLLSSSSPLFFPIPPNSKPGGLEWKVRLCLLVAIASEDADPGTEDVRIKGLVRDEYDLDDAHHGRGEWGSSWKAVKGVGLEKVRVGSGKQRGSQSSNGSGTQNQGVVKSWASYFASSILGSEEETGEGDDEYGYDEDEDAELNGWIDPPMYDGIKPNRAGGVGVGVEYGNESKWYLGSSRDDGGGGNEDEGGEKTKRKKRVRAEWRELKVETVECEVPIRVWPGNTAYKPVDVVFDV</sequence>
<feature type="compositionally biased region" description="Polar residues" evidence="1">
    <location>
        <begin position="651"/>
        <end position="668"/>
    </location>
</feature>
<feature type="region of interest" description="Disordered" evidence="1">
    <location>
        <begin position="414"/>
        <end position="503"/>
    </location>
</feature>
<feature type="region of interest" description="Disordered" evidence="1">
    <location>
        <begin position="614"/>
        <end position="676"/>
    </location>
</feature>
<feature type="compositionally biased region" description="Basic and acidic residues" evidence="1">
    <location>
        <begin position="98"/>
        <end position="108"/>
    </location>
</feature>
<feature type="compositionally biased region" description="Low complexity" evidence="1">
    <location>
        <begin position="303"/>
        <end position="316"/>
    </location>
</feature>
<feature type="region of interest" description="Disordered" evidence="1">
    <location>
        <begin position="1140"/>
        <end position="1166"/>
    </location>
</feature>
<feature type="region of interest" description="Disordered" evidence="1">
    <location>
        <begin position="1289"/>
        <end position="1309"/>
    </location>
</feature>
<feature type="compositionally biased region" description="Acidic residues" evidence="1">
    <location>
        <begin position="1326"/>
        <end position="1346"/>
    </location>
</feature>
<dbReference type="InterPro" id="IPR014848">
    <property type="entry name" value="Rgp1"/>
</dbReference>
<proteinExistence type="predicted"/>
<feature type="compositionally biased region" description="Low complexity" evidence="1">
    <location>
        <begin position="474"/>
        <end position="487"/>
    </location>
</feature>
<feature type="region of interest" description="Disordered" evidence="1">
    <location>
        <begin position="823"/>
        <end position="844"/>
    </location>
</feature>
<feature type="compositionally biased region" description="Low complexity" evidence="1">
    <location>
        <begin position="448"/>
        <end position="459"/>
    </location>
</feature>
<organism evidence="2 3">
    <name type="scientific">Marasmiellus scandens</name>
    <dbReference type="NCBI Taxonomy" id="2682957"/>
    <lineage>
        <taxon>Eukaryota</taxon>
        <taxon>Fungi</taxon>
        <taxon>Dikarya</taxon>
        <taxon>Basidiomycota</taxon>
        <taxon>Agaricomycotina</taxon>
        <taxon>Agaricomycetes</taxon>
        <taxon>Agaricomycetidae</taxon>
        <taxon>Agaricales</taxon>
        <taxon>Marasmiineae</taxon>
        <taxon>Omphalotaceae</taxon>
        <taxon>Marasmiellus</taxon>
    </lineage>
</organism>
<feature type="region of interest" description="Disordered" evidence="1">
    <location>
        <begin position="953"/>
        <end position="997"/>
    </location>
</feature>
<dbReference type="Proteomes" id="UP001498398">
    <property type="component" value="Unassembled WGS sequence"/>
</dbReference>
<protein>
    <submittedName>
        <fullName evidence="2">Golgi membrane exchange factor (Ric1p-Rgp1p) subunit</fullName>
    </submittedName>
</protein>
<dbReference type="Pfam" id="PF08737">
    <property type="entry name" value="Rgp1"/>
    <property type="match status" value="1"/>
</dbReference>
<feature type="region of interest" description="Disordered" evidence="1">
    <location>
        <begin position="149"/>
        <end position="172"/>
    </location>
</feature>
<feature type="compositionally biased region" description="Low complexity" evidence="1">
    <location>
        <begin position="45"/>
        <end position="54"/>
    </location>
</feature>
<feature type="compositionally biased region" description="Polar residues" evidence="1">
    <location>
        <begin position="1140"/>
        <end position="1150"/>
    </location>
</feature>
<feature type="region of interest" description="Disordered" evidence="1">
    <location>
        <begin position="882"/>
        <end position="906"/>
    </location>
</feature>
<feature type="compositionally biased region" description="Low complexity" evidence="1">
    <location>
        <begin position="150"/>
        <end position="169"/>
    </location>
</feature>
<feature type="region of interest" description="Disordered" evidence="1">
    <location>
        <begin position="36"/>
        <end position="115"/>
    </location>
</feature>
<keyword evidence="3" id="KW-1185">Reference proteome</keyword>
<feature type="region of interest" description="Disordered" evidence="1">
    <location>
        <begin position="578"/>
        <end position="600"/>
    </location>
</feature>
<feature type="compositionally biased region" description="Low complexity" evidence="1">
    <location>
        <begin position="1084"/>
        <end position="1095"/>
    </location>
</feature>
<evidence type="ECO:0000256" key="1">
    <source>
        <dbReference type="SAM" id="MobiDB-lite"/>
    </source>
</evidence>
<feature type="compositionally biased region" description="Basic residues" evidence="1">
    <location>
        <begin position="346"/>
        <end position="357"/>
    </location>
</feature>
<dbReference type="PANTHER" id="PTHR12507">
    <property type="entry name" value="REDUCED GROWTH PHENOTYPE 1 RGP1, YEAST -RELATED"/>
    <property type="match status" value="1"/>
</dbReference>
<feature type="compositionally biased region" description="Low complexity" evidence="1">
    <location>
        <begin position="1291"/>
        <end position="1309"/>
    </location>
</feature>
<feature type="compositionally biased region" description="Low complexity" evidence="1">
    <location>
        <begin position="418"/>
        <end position="427"/>
    </location>
</feature>